<evidence type="ECO:0000313" key="5">
    <source>
        <dbReference type="EMBL" id="KAJ6260477.1"/>
    </source>
</evidence>
<comment type="caution">
    <text evidence="5">The sequence shown here is derived from an EMBL/GenBank/DDBJ whole genome shotgun (WGS) entry which is preliminary data.</text>
</comment>
<feature type="compositionally biased region" description="Basic and acidic residues" evidence="3">
    <location>
        <begin position="264"/>
        <end position="285"/>
    </location>
</feature>
<feature type="compositionally biased region" description="Basic and acidic residues" evidence="3">
    <location>
        <begin position="301"/>
        <end position="312"/>
    </location>
</feature>
<dbReference type="AlphaFoldDB" id="A0AAD6IY68"/>
<feature type="region of interest" description="Disordered" evidence="3">
    <location>
        <begin position="206"/>
        <end position="598"/>
    </location>
</feature>
<dbReference type="Proteomes" id="UP001221413">
    <property type="component" value="Unassembled WGS sequence"/>
</dbReference>
<feature type="compositionally biased region" description="Polar residues" evidence="3">
    <location>
        <begin position="1"/>
        <end position="10"/>
    </location>
</feature>
<dbReference type="PANTHER" id="PTHR23236">
    <property type="entry name" value="EUKARYOTIC TRANSLATION INITIATION FACTOR 4B/4H"/>
    <property type="match status" value="1"/>
</dbReference>
<feature type="domain" description="RRM" evidence="4">
    <location>
        <begin position="132"/>
        <end position="208"/>
    </location>
</feature>
<organism evidence="5 6">
    <name type="scientific">Drechslerella dactyloides</name>
    <name type="common">Nematode-trapping fungus</name>
    <name type="synonym">Arthrobotrys dactyloides</name>
    <dbReference type="NCBI Taxonomy" id="74499"/>
    <lineage>
        <taxon>Eukaryota</taxon>
        <taxon>Fungi</taxon>
        <taxon>Dikarya</taxon>
        <taxon>Ascomycota</taxon>
        <taxon>Pezizomycotina</taxon>
        <taxon>Orbiliomycetes</taxon>
        <taxon>Orbiliales</taxon>
        <taxon>Orbiliaceae</taxon>
        <taxon>Drechslerella</taxon>
    </lineage>
</organism>
<dbReference type="SUPFAM" id="SSF54928">
    <property type="entry name" value="RNA-binding domain, RBD"/>
    <property type="match status" value="1"/>
</dbReference>
<evidence type="ECO:0000256" key="3">
    <source>
        <dbReference type="SAM" id="MobiDB-lite"/>
    </source>
</evidence>
<dbReference type="PROSITE" id="PS50102">
    <property type="entry name" value="RRM"/>
    <property type="match status" value="1"/>
</dbReference>
<dbReference type="Gene3D" id="3.30.70.330">
    <property type="match status" value="1"/>
</dbReference>
<dbReference type="GO" id="GO:0003723">
    <property type="term" value="F:RNA binding"/>
    <property type="evidence" value="ECO:0007669"/>
    <property type="project" value="UniProtKB-UniRule"/>
</dbReference>
<evidence type="ECO:0000259" key="4">
    <source>
        <dbReference type="PROSITE" id="PS50102"/>
    </source>
</evidence>
<proteinExistence type="predicted"/>
<dbReference type="Pfam" id="PF00076">
    <property type="entry name" value="RRM_1"/>
    <property type="match status" value="1"/>
</dbReference>
<feature type="compositionally biased region" description="Basic and acidic residues" evidence="3">
    <location>
        <begin position="208"/>
        <end position="223"/>
    </location>
</feature>
<dbReference type="GO" id="GO:0005730">
    <property type="term" value="C:nucleolus"/>
    <property type="evidence" value="ECO:0007669"/>
    <property type="project" value="TreeGrafter"/>
</dbReference>
<dbReference type="SMART" id="SM00360">
    <property type="entry name" value="RRM"/>
    <property type="match status" value="1"/>
</dbReference>
<feature type="compositionally biased region" description="Polar residues" evidence="3">
    <location>
        <begin position="81"/>
        <end position="103"/>
    </location>
</feature>
<evidence type="ECO:0000256" key="2">
    <source>
        <dbReference type="PROSITE-ProRule" id="PRU00176"/>
    </source>
</evidence>
<dbReference type="EMBL" id="JAQGDS010000005">
    <property type="protein sequence ID" value="KAJ6260477.1"/>
    <property type="molecule type" value="Genomic_DNA"/>
</dbReference>
<feature type="compositionally biased region" description="Basic and acidic residues" evidence="3">
    <location>
        <begin position="465"/>
        <end position="517"/>
    </location>
</feature>
<protein>
    <recommendedName>
        <fullName evidence="4">RRM domain-containing protein</fullName>
    </recommendedName>
</protein>
<keyword evidence="6" id="KW-1185">Reference proteome</keyword>
<feature type="compositionally biased region" description="Basic and acidic residues" evidence="3">
    <location>
        <begin position="427"/>
        <end position="436"/>
    </location>
</feature>
<feature type="region of interest" description="Disordered" evidence="3">
    <location>
        <begin position="1"/>
        <end position="115"/>
    </location>
</feature>
<accession>A0AAD6IY68</accession>
<sequence>MGTTVLSIRSPSHPAIRAPSMDRNQHLPRSIDVPTWPARAPNSPVRPPKKDSKKMSLGDFLADDKYGSTSWADEMEDMPTAPSTGERTGYGNRSRSDYGSSNRMGGGFGGFGDREERYPRRVDLPLPTKPPFTAHVGNLSFDATEEDISMYFQECNISSVRLVRDRNIDRPKGFGYVEFHTLEGLKKALDLNNGQLAGRNVRISVADPPKDRVDDRTNVDTWRRAGPLPPSEAPPMRRTNSRFNDNSSDAGGDNFSRRGSGFGRSERNEEGDGKFRDFNNWERKGPLPPPTPTDAQSESGRPPRHERGDRRRSPAVNPFDRERQPSLQGEERSERGDRPRRDYQRPAAPERAPTAAEKDNEWRRGARPDVPPDQLKEQYKAQQSATQPAGSPPSGPQQSGSAPKAPPSGPKERYVPPPSPGAPQTRPKLELKKRSENLPADANQPAAATDSKPNPFGGARPIDTTAREREVEEKRARQNAERKAKEEKVKEEKKAVAQAARAEKGDKGEKKGQKADGEPDTPTTGKNFEILKRTPAAAATDDVNAADSAPEESTETKEELKQAKTVPKVQLPPETTTKQVDDEGWSTVKRGRGTNGKA</sequence>
<feature type="compositionally biased region" description="Basic and acidic residues" evidence="3">
    <location>
        <begin position="48"/>
        <end position="66"/>
    </location>
</feature>
<dbReference type="PANTHER" id="PTHR23236:SF11">
    <property type="entry name" value="EUKARYOTIC TRANSLATION INITIATION FACTOR 4H"/>
    <property type="match status" value="1"/>
</dbReference>
<reference evidence="5" key="1">
    <citation type="submission" date="2023-01" db="EMBL/GenBank/DDBJ databases">
        <title>The chitinases involved in constricting ring structure development in the nematode-trapping fungus Drechslerella dactyloides.</title>
        <authorList>
            <person name="Wang R."/>
            <person name="Zhang L."/>
            <person name="Tang P."/>
            <person name="Li S."/>
            <person name="Liang L."/>
        </authorList>
    </citation>
    <scope>NUCLEOTIDE SEQUENCE</scope>
    <source>
        <strain evidence="5">YMF1.00031</strain>
    </source>
</reference>
<feature type="compositionally biased region" description="Basic and acidic residues" evidence="3">
    <location>
        <begin position="319"/>
        <end position="344"/>
    </location>
</feature>
<evidence type="ECO:0000313" key="6">
    <source>
        <dbReference type="Proteomes" id="UP001221413"/>
    </source>
</evidence>
<feature type="compositionally biased region" description="Basic and acidic residues" evidence="3">
    <location>
        <begin position="356"/>
        <end position="367"/>
    </location>
</feature>
<dbReference type="InterPro" id="IPR000504">
    <property type="entry name" value="RRM_dom"/>
</dbReference>
<keyword evidence="1 2" id="KW-0694">RNA-binding</keyword>
<feature type="compositionally biased region" description="Low complexity" evidence="3">
    <location>
        <begin position="345"/>
        <end position="355"/>
    </location>
</feature>
<dbReference type="InterPro" id="IPR012677">
    <property type="entry name" value="Nucleotide-bd_a/b_plait_sf"/>
</dbReference>
<feature type="compositionally biased region" description="Low complexity" evidence="3">
    <location>
        <begin position="536"/>
        <end position="548"/>
    </location>
</feature>
<feature type="compositionally biased region" description="Pro residues" evidence="3">
    <location>
        <begin position="404"/>
        <end position="421"/>
    </location>
</feature>
<gene>
    <name evidence="5" type="ORF">Dda_4703</name>
</gene>
<dbReference type="InterPro" id="IPR035979">
    <property type="entry name" value="RBD_domain_sf"/>
</dbReference>
<evidence type="ECO:0000256" key="1">
    <source>
        <dbReference type="ARBA" id="ARBA00022884"/>
    </source>
</evidence>
<name>A0AAD6IY68_DREDA</name>